<evidence type="ECO:0000256" key="2">
    <source>
        <dbReference type="SAM" id="SignalP"/>
    </source>
</evidence>
<comment type="caution">
    <text evidence="3">The sequence shown here is derived from an EMBL/GenBank/DDBJ whole genome shotgun (WGS) entry which is preliminary data.</text>
</comment>
<dbReference type="GO" id="GO:0051537">
    <property type="term" value="F:2 iron, 2 sulfur cluster binding"/>
    <property type="evidence" value="ECO:0007669"/>
    <property type="project" value="InterPro"/>
</dbReference>
<feature type="compositionally biased region" description="Polar residues" evidence="1">
    <location>
        <begin position="39"/>
        <end position="54"/>
    </location>
</feature>
<feature type="chain" id="PRO_5040907929" evidence="2">
    <location>
        <begin position="20"/>
        <end position="204"/>
    </location>
</feature>
<dbReference type="EMBL" id="BRYA01000610">
    <property type="protein sequence ID" value="GMI25447.1"/>
    <property type="molecule type" value="Genomic_DNA"/>
</dbReference>
<keyword evidence="2" id="KW-0732">Signal</keyword>
<feature type="signal peptide" evidence="2">
    <location>
        <begin position="1"/>
        <end position="19"/>
    </location>
</feature>
<dbReference type="InterPro" id="IPR036922">
    <property type="entry name" value="Rieske_2Fe-2S_sf"/>
</dbReference>
<dbReference type="AlphaFoldDB" id="A0A9W7FXB7"/>
<proteinExistence type="predicted"/>
<evidence type="ECO:0000313" key="4">
    <source>
        <dbReference type="Proteomes" id="UP001165065"/>
    </source>
</evidence>
<accession>A0A9W7FXB7</accession>
<evidence type="ECO:0000313" key="3">
    <source>
        <dbReference type="EMBL" id="GMI25447.1"/>
    </source>
</evidence>
<evidence type="ECO:0000256" key="1">
    <source>
        <dbReference type="SAM" id="MobiDB-lite"/>
    </source>
</evidence>
<keyword evidence="4" id="KW-1185">Reference proteome</keyword>
<dbReference type="OrthoDB" id="40811at2759"/>
<protein>
    <submittedName>
        <fullName evidence="3">Uncharacterized protein</fullName>
    </submittedName>
</protein>
<feature type="region of interest" description="Disordered" evidence="1">
    <location>
        <begin position="31"/>
        <end position="54"/>
    </location>
</feature>
<sequence length="204" mass="21516">MSPFLKLLVLALTTTICSSYSTSSITMRKGRPSAKKAMSSLSKNANSPTTSATSIPSNWKLIPDIKTSQLPDKDGEITLIDTNLDGIKDGAVNPTGAICCASFSGKLYAFKVNCSCCQVPMNKAKILPPPETGLLEAPRLSCDFCGSTFNLRTGEPVDDATKSEGAGGNMLGGMVKGLMKSRGRKPVTVYALSSDAKDRVLISL</sequence>
<reference evidence="4" key="1">
    <citation type="journal article" date="2023" name="Commun. Biol.">
        <title>Genome analysis of Parmales, the sister group of diatoms, reveals the evolutionary specialization of diatoms from phago-mixotrophs to photoautotrophs.</title>
        <authorList>
            <person name="Ban H."/>
            <person name="Sato S."/>
            <person name="Yoshikawa S."/>
            <person name="Yamada K."/>
            <person name="Nakamura Y."/>
            <person name="Ichinomiya M."/>
            <person name="Sato N."/>
            <person name="Blanc-Mathieu R."/>
            <person name="Endo H."/>
            <person name="Kuwata A."/>
            <person name="Ogata H."/>
        </authorList>
    </citation>
    <scope>NUCLEOTIDE SEQUENCE [LARGE SCALE GENOMIC DNA]</scope>
</reference>
<dbReference type="Gene3D" id="2.102.10.10">
    <property type="entry name" value="Rieske [2Fe-2S] iron-sulphur domain"/>
    <property type="match status" value="1"/>
</dbReference>
<organism evidence="3 4">
    <name type="scientific">Triparma columacea</name>
    <dbReference type="NCBI Taxonomy" id="722753"/>
    <lineage>
        <taxon>Eukaryota</taxon>
        <taxon>Sar</taxon>
        <taxon>Stramenopiles</taxon>
        <taxon>Ochrophyta</taxon>
        <taxon>Bolidophyceae</taxon>
        <taxon>Parmales</taxon>
        <taxon>Triparmaceae</taxon>
        <taxon>Triparma</taxon>
    </lineage>
</organism>
<name>A0A9W7FXB7_9STRA</name>
<gene>
    <name evidence="3" type="ORF">TrCOL_g3890</name>
</gene>
<dbReference type="Proteomes" id="UP001165065">
    <property type="component" value="Unassembled WGS sequence"/>
</dbReference>